<evidence type="ECO:0000313" key="4">
    <source>
        <dbReference type="EMBL" id="MQL99752.1"/>
    </source>
</evidence>
<keyword evidence="1" id="KW-0677">Repeat</keyword>
<dbReference type="GO" id="GO:0009451">
    <property type="term" value="P:RNA modification"/>
    <property type="evidence" value="ECO:0007669"/>
    <property type="project" value="InterPro"/>
</dbReference>
<feature type="repeat" description="PPR" evidence="3">
    <location>
        <begin position="180"/>
        <end position="214"/>
    </location>
</feature>
<dbReference type="PROSITE" id="PS51375">
    <property type="entry name" value="PPR"/>
    <property type="match status" value="4"/>
</dbReference>
<dbReference type="FunFam" id="1.25.40.10:FF:001214">
    <property type="entry name" value="Pentatricopeptide repeat-containing protein At2g20540"/>
    <property type="match status" value="1"/>
</dbReference>
<feature type="repeat" description="PPR" evidence="3">
    <location>
        <begin position="74"/>
        <end position="108"/>
    </location>
</feature>
<dbReference type="PANTHER" id="PTHR47926">
    <property type="entry name" value="PENTATRICOPEPTIDE REPEAT-CONTAINING PROTEIN"/>
    <property type="match status" value="1"/>
</dbReference>
<dbReference type="Pfam" id="PF01535">
    <property type="entry name" value="PPR"/>
    <property type="match status" value="4"/>
</dbReference>
<dbReference type="SUPFAM" id="SSF48452">
    <property type="entry name" value="TPR-like"/>
    <property type="match status" value="1"/>
</dbReference>
<dbReference type="SMR" id="A0A843VLF2"/>
<accession>A0A843VLF2</accession>
<evidence type="ECO:0000256" key="3">
    <source>
        <dbReference type="PROSITE-ProRule" id="PRU00708"/>
    </source>
</evidence>
<evidence type="ECO:0000256" key="1">
    <source>
        <dbReference type="ARBA" id="ARBA00022737"/>
    </source>
</evidence>
<comment type="caution">
    <text evidence="4">The sequence shown here is derived from an EMBL/GenBank/DDBJ whole genome shotgun (WGS) entry which is preliminary data.</text>
</comment>
<proteinExistence type="inferred from homology"/>
<dbReference type="InterPro" id="IPR046848">
    <property type="entry name" value="E_motif"/>
</dbReference>
<keyword evidence="5" id="KW-1185">Reference proteome</keyword>
<dbReference type="Pfam" id="PF13041">
    <property type="entry name" value="PPR_2"/>
    <property type="match status" value="1"/>
</dbReference>
<gene>
    <name evidence="4" type="ORF">Taro_032473</name>
</gene>
<dbReference type="FunFam" id="1.25.40.10:FF:000280">
    <property type="entry name" value="Pentatricopeptide repeat-containing protein"/>
    <property type="match status" value="1"/>
</dbReference>
<sequence>MKLPVWVYREMEDRVAAVMRTCVGMSETRKIHARILVLSLSQSNFLATKLVHMCAAAGDTVYAELVFRQLLEPNTFLYNAMIRAYAHNCRYAETIALYEEMLRHRHARIPIVADRFTYPFVLRACGGLLLVAFGRRVHAHVCKSGLDSVSVVENSLMEMYTKSDDLMHARKLFDGMKERDAVSWNTLISAHARLGQMKKARALFESMPHKTVISWTALISGYAAIGCHADALDVFYQMQLSGTKPDEISLVSVLPACAHLGALELGRWIHIYADRHGMLKKTYLCNALIEMYAKCGSVDHARQLFVELVEKDVISWSTMIGGLAHHGKAQEAIDLFEAMENVGSVKPNSVTFLGLLSACAHAGCLAKGLEFFDSMSKRYGLTPGIEHNGCMVDLLGRSGSIDQAIKFIDSMPVQPDAAIWGSLLSACKTHGNMEVATIAMEHLLELEPKDTGNYVLLSNIYAAAGNWDGVSGLRKHIRTKSMKKTPGCSLIEVDNVVREFVAGSNSDSRFSEISAILEVLALQLSEDETVLMTR</sequence>
<feature type="repeat" description="PPR" evidence="3">
    <location>
        <begin position="281"/>
        <end position="311"/>
    </location>
</feature>
<dbReference type="FunFam" id="1.25.40.10:FF:000031">
    <property type="entry name" value="Pentatricopeptide repeat-containing protein mitochondrial"/>
    <property type="match status" value="1"/>
</dbReference>
<evidence type="ECO:0000256" key="2">
    <source>
        <dbReference type="ARBA" id="ARBA00061659"/>
    </source>
</evidence>
<dbReference type="OrthoDB" id="185373at2759"/>
<evidence type="ECO:0000313" key="5">
    <source>
        <dbReference type="Proteomes" id="UP000652761"/>
    </source>
</evidence>
<dbReference type="AlphaFoldDB" id="A0A843VLF2"/>
<reference evidence="4" key="1">
    <citation type="submission" date="2017-07" db="EMBL/GenBank/DDBJ databases">
        <title>Taro Niue Genome Assembly and Annotation.</title>
        <authorList>
            <person name="Atibalentja N."/>
            <person name="Keating K."/>
            <person name="Fields C.J."/>
        </authorList>
    </citation>
    <scope>NUCLEOTIDE SEQUENCE</scope>
    <source>
        <strain evidence="4">Niue_2</strain>
        <tissue evidence="4">Leaf</tissue>
    </source>
</reference>
<dbReference type="NCBIfam" id="TIGR00756">
    <property type="entry name" value="PPR"/>
    <property type="match status" value="6"/>
</dbReference>
<dbReference type="PANTHER" id="PTHR47926:SF415">
    <property type="entry name" value="PENTATRICOPEPTIDE REPEAT-CONTAINING PROTEIN"/>
    <property type="match status" value="1"/>
</dbReference>
<protein>
    <recommendedName>
        <fullName evidence="6">Pentatricopeptide repeat-containing protein</fullName>
    </recommendedName>
</protein>
<dbReference type="Pfam" id="PF20431">
    <property type="entry name" value="E_motif"/>
    <property type="match status" value="1"/>
</dbReference>
<dbReference type="InterPro" id="IPR011990">
    <property type="entry name" value="TPR-like_helical_dom_sf"/>
</dbReference>
<dbReference type="Proteomes" id="UP000652761">
    <property type="component" value="Unassembled WGS sequence"/>
</dbReference>
<evidence type="ECO:0008006" key="6">
    <source>
        <dbReference type="Google" id="ProtNLM"/>
    </source>
</evidence>
<dbReference type="EMBL" id="NMUH01002403">
    <property type="protein sequence ID" value="MQL99752.1"/>
    <property type="molecule type" value="Genomic_DNA"/>
</dbReference>
<comment type="similarity">
    <text evidence="2">Belongs to the PPR family. PCMP-E subfamily.</text>
</comment>
<organism evidence="4 5">
    <name type="scientific">Colocasia esculenta</name>
    <name type="common">Wild taro</name>
    <name type="synonym">Arum esculentum</name>
    <dbReference type="NCBI Taxonomy" id="4460"/>
    <lineage>
        <taxon>Eukaryota</taxon>
        <taxon>Viridiplantae</taxon>
        <taxon>Streptophyta</taxon>
        <taxon>Embryophyta</taxon>
        <taxon>Tracheophyta</taxon>
        <taxon>Spermatophyta</taxon>
        <taxon>Magnoliopsida</taxon>
        <taxon>Liliopsida</taxon>
        <taxon>Araceae</taxon>
        <taxon>Aroideae</taxon>
        <taxon>Colocasieae</taxon>
        <taxon>Colocasia</taxon>
    </lineage>
</organism>
<dbReference type="InterPro" id="IPR046960">
    <property type="entry name" value="PPR_At4g14850-like_plant"/>
</dbReference>
<feature type="repeat" description="PPR" evidence="3">
    <location>
        <begin position="312"/>
        <end position="346"/>
    </location>
</feature>
<dbReference type="InterPro" id="IPR002885">
    <property type="entry name" value="PPR_rpt"/>
</dbReference>
<name>A0A843VLF2_COLES</name>
<dbReference type="Gene3D" id="1.25.40.10">
    <property type="entry name" value="Tetratricopeptide repeat domain"/>
    <property type="match status" value="4"/>
</dbReference>
<dbReference type="GO" id="GO:0003723">
    <property type="term" value="F:RNA binding"/>
    <property type="evidence" value="ECO:0007669"/>
    <property type="project" value="InterPro"/>
</dbReference>